<dbReference type="RefSeq" id="WP_149769274.1">
    <property type="nucleotide sequence ID" value="NZ_VDFQ02000002.1"/>
</dbReference>
<comment type="caution">
    <text evidence="3">The sequence shown here is derived from an EMBL/GenBank/DDBJ whole genome shotgun (WGS) entry which is preliminary data.</text>
</comment>
<dbReference type="InterPro" id="IPR051276">
    <property type="entry name" value="Saccharopine_DH-like_oxidrdct"/>
</dbReference>
<dbReference type="OrthoDB" id="4369409at2"/>
<evidence type="ECO:0000256" key="1">
    <source>
        <dbReference type="SAM" id="MobiDB-lite"/>
    </source>
</evidence>
<dbReference type="SUPFAM" id="SSF51735">
    <property type="entry name" value="NAD(P)-binding Rossmann-fold domains"/>
    <property type="match status" value="1"/>
</dbReference>
<dbReference type="InterPro" id="IPR005097">
    <property type="entry name" value="Sacchrp_dh_NADP-bd"/>
</dbReference>
<dbReference type="Proteomes" id="UP000307768">
    <property type="component" value="Unassembled WGS sequence"/>
</dbReference>
<evidence type="ECO:0000313" key="3">
    <source>
        <dbReference type="EMBL" id="KAA1423755.1"/>
    </source>
</evidence>
<dbReference type="PANTHER" id="PTHR12286:SF5">
    <property type="entry name" value="SACCHAROPINE DEHYDROGENASE-LIKE OXIDOREDUCTASE"/>
    <property type="match status" value="1"/>
</dbReference>
<name>A0A5Q6S084_9ACTN</name>
<evidence type="ECO:0000259" key="2">
    <source>
        <dbReference type="Pfam" id="PF03435"/>
    </source>
</evidence>
<accession>A0A5Q6S084</accession>
<organism evidence="3 4">
    <name type="scientific">Mumia zhuanghuii</name>
    <dbReference type="NCBI Taxonomy" id="2585211"/>
    <lineage>
        <taxon>Bacteria</taxon>
        <taxon>Bacillati</taxon>
        <taxon>Actinomycetota</taxon>
        <taxon>Actinomycetes</taxon>
        <taxon>Propionibacteriales</taxon>
        <taxon>Nocardioidaceae</taxon>
        <taxon>Mumia</taxon>
    </lineage>
</organism>
<dbReference type="GO" id="GO:0009247">
    <property type="term" value="P:glycolipid biosynthetic process"/>
    <property type="evidence" value="ECO:0007669"/>
    <property type="project" value="TreeGrafter"/>
</dbReference>
<feature type="region of interest" description="Disordered" evidence="1">
    <location>
        <begin position="194"/>
        <end position="218"/>
    </location>
</feature>
<dbReference type="Gene3D" id="3.40.50.720">
    <property type="entry name" value="NAD(P)-binding Rossmann-like Domain"/>
    <property type="match status" value="1"/>
</dbReference>
<dbReference type="EMBL" id="VDFQ02000002">
    <property type="protein sequence ID" value="KAA1423755.1"/>
    <property type="molecule type" value="Genomic_DNA"/>
</dbReference>
<dbReference type="Pfam" id="PF03435">
    <property type="entry name" value="Sacchrp_dh_NADP"/>
    <property type="match status" value="1"/>
</dbReference>
<reference evidence="3 4" key="1">
    <citation type="submission" date="2019-09" db="EMBL/GenBank/DDBJ databases">
        <title>Mumia zhuanghuii sp. nov. isolated from the intestinal contents of plateau pika (Ochotona curzoniae) in the Qinghai-Tibet plateau of China.</title>
        <authorList>
            <person name="Tian Z."/>
        </authorList>
    </citation>
    <scope>NUCLEOTIDE SEQUENCE [LARGE SCALE GENOMIC DNA]</scope>
    <source>
        <strain evidence="4">350</strain>
    </source>
</reference>
<dbReference type="GO" id="GO:0005886">
    <property type="term" value="C:plasma membrane"/>
    <property type="evidence" value="ECO:0007669"/>
    <property type="project" value="TreeGrafter"/>
</dbReference>
<gene>
    <name evidence="3" type="ORF">FE697_009305</name>
</gene>
<evidence type="ECO:0000313" key="4">
    <source>
        <dbReference type="Proteomes" id="UP000307768"/>
    </source>
</evidence>
<dbReference type="PANTHER" id="PTHR12286">
    <property type="entry name" value="SACCHAROPINE DEHYDROGENASE-LIKE OXIDOREDUCTASE"/>
    <property type="match status" value="1"/>
</dbReference>
<feature type="compositionally biased region" description="Basic residues" evidence="1">
    <location>
        <begin position="195"/>
        <end position="211"/>
    </location>
</feature>
<proteinExistence type="predicted"/>
<sequence length="379" mass="39325">MTYAFALLGATGFTGGLTADYLGAHAPAGTTWAIAGRNRAKLDAVASQISDAGGVVPDVVVADVHDPGHLLALAESTGVLASTVGPYSLHGAAVVAACAASGTDYCDLTGEPEFVDRMWLEHHDTAVRSGARLVHACGFDSVPHDLGVLHTVQQLPSDVPITVRGYVRASADFSGGTFQSALGAFAGFRSSRATAKARRRREGRPAGRRVRGLPERPGRGIGGTGWALPLPTIDPQVVLRSARALPAYGPDFSYGHFVEFRHLPVAVGAAVGAGAVVAGAQVPPIREALGRFKGAGEGPSESRRARSWFRVQFEAEAGGARLVTEAAGGDPGYTETARMLGESVFALAFDDLPDTAGQVTTAVAMGDALLARLPYFRTL</sequence>
<protein>
    <submittedName>
        <fullName evidence="3">Saccharopine dehydrogenase</fullName>
    </submittedName>
</protein>
<feature type="domain" description="Saccharopine dehydrogenase NADP binding" evidence="2">
    <location>
        <begin position="7"/>
        <end position="130"/>
    </location>
</feature>
<dbReference type="InterPro" id="IPR036291">
    <property type="entry name" value="NAD(P)-bd_dom_sf"/>
</dbReference>
<dbReference type="AlphaFoldDB" id="A0A5Q6S084"/>